<feature type="compositionally biased region" description="Polar residues" evidence="1">
    <location>
        <begin position="991"/>
        <end position="1005"/>
    </location>
</feature>
<feature type="compositionally biased region" description="Basic and acidic residues" evidence="1">
    <location>
        <begin position="905"/>
        <end position="922"/>
    </location>
</feature>
<evidence type="ECO:0000256" key="1">
    <source>
        <dbReference type="SAM" id="MobiDB-lite"/>
    </source>
</evidence>
<dbReference type="OrthoDB" id="4227485at2759"/>
<feature type="compositionally biased region" description="Basic residues" evidence="1">
    <location>
        <begin position="1163"/>
        <end position="1177"/>
    </location>
</feature>
<dbReference type="PANTHER" id="PTHR45615">
    <property type="entry name" value="MYOSIN HEAVY CHAIN, NON-MUSCLE"/>
    <property type="match status" value="1"/>
</dbReference>
<feature type="region of interest" description="Disordered" evidence="1">
    <location>
        <begin position="1147"/>
        <end position="1177"/>
    </location>
</feature>
<evidence type="ECO:0000313" key="3">
    <source>
        <dbReference type="Proteomes" id="UP000030106"/>
    </source>
</evidence>
<feature type="compositionally biased region" description="Basic and acidic residues" evidence="1">
    <location>
        <begin position="793"/>
        <end position="810"/>
    </location>
</feature>
<dbReference type="Gene3D" id="1.10.287.1490">
    <property type="match status" value="1"/>
</dbReference>
<dbReference type="InterPro" id="IPR022198">
    <property type="entry name" value="DUF3723"/>
</dbReference>
<feature type="compositionally biased region" description="Basic residues" evidence="1">
    <location>
        <begin position="1013"/>
        <end position="1024"/>
    </location>
</feature>
<feature type="region of interest" description="Disordered" evidence="1">
    <location>
        <begin position="604"/>
        <end position="632"/>
    </location>
</feature>
<protein>
    <submittedName>
        <fullName evidence="2">Uncharacterized protein</fullName>
    </submittedName>
</protein>
<feature type="region of interest" description="Disordered" evidence="1">
    <location>
        <begin position="900"/>
        <end position="929"/>
    </location>
</feature>
<feature type="compositionally biased region" description="Basic and acidic residues" evidence="1">
    <location>
        <begin position="1037"/>
        <end position="1054"/>
    </location>
</feature>
<dbReference type="EMBL" id="ANFO01001363">
    <property type="protein sequence ID" value="KGQ02862.1"/>
    <property type="molecule type" value="Genomic_DNA"/>
</dbReference>
<feature type="region of interest" description="Disordered" evidence="1">
    <location>
        <begin position="785"/>
        <end position="817"/>
    </location>
</feature>
<proteinExistence type="predicted"/>
<dbReference type="Proteomes" id="UP000030106">
    <property type="component" value="Unassembled WGS sequence"/>
</dbReference>
<dbReference type="Pfam" id="PF12520">
    <property type="entry name" value="DUF3723"/>
    <property type="match status" value="1"/>
</dbReference>
<dbReference type="eggNOG" id="ENOG502S0KD">
    <property type="taxonomic scope" value="Eukaryota"/>
</dbReference>
<sequence>MSQPVSATNRRIEEERRTKYCGTASLRVDSLSFSHQKNLRFGDEAARNTAVLARIFREEDGLRQEDAQNHITAIINPQVLETALASCNIDGSSLMRNILPYPQLELPVGVSLECLQGHDRLAAANDVFKGSDQRWIVDLYLDDLSDDLKQMLTDDYKHQRKPCDGEIYYKIREYQGICGTANSFFEKLWYGRLTVSKSRREKFQQLLGHAEYLAAFDKFLQMPALLTDLRITVLHEIMSMQCDEPILNYLAHTWIWWFKLCEGNFDSMQRIDRHTIEMLQGKAPGASKHDRDTLLVCFRNRELFSNIPEQHRDGFWDRTLENSRVGLIPSLFTFFEDRKFLHRVSESMRYILNVNGRIGVVGALSSAFQNSANDSTMEPCTIQWSDYHFTTIPGNETTRKALGARQLWLYAFREYENLPPISRKKNLLAKSRTKFDEQVLYDFAVFALQLGFQTVKIDKILSRSIDCDIAERALDAARKPEAYEYDNKPQLITQMVNMFAAAQPVSTKPLLEQQHAAEPRLPPTRYGLPEATDHTRDKSLLFLPQMKAASAGSVMNHVSSFFVRTSVYLAFFGDFPELPELRMPEEPSLIAAHTKRIDNDHDMDLCDESLPTSPIPVRKGQDSSRPQSARMQPHEAQNFEFGSGFVGEQIELSPPSVTRADESQPSMSTELAKALGELNGLRDTVAREQVKLDVIKNQVEEEQAVLDAKKQDMQILIEKEDTISSQVQQLGLYEQRQIDKMEKQSKQCEETRVVLEKLQRQIEDGQNRKAELNNLHQQISDARKTLAATQDGLQRRSEEEENRDKKRSEAESELNNLHQQISDARKTLAATQGELQRQTEDGQNREAELNNLHQQIGDARKTLAATQGELQRQTEDGQNREAELNNLQQQIDDARKTLATTQDGLQRRSEEEENRDKKRSEAESELNNLQQQIGDARKILAATQDDLQRRSEEKEDQDKKRSEAESELNNLHQQIDDARLVATREELQRAESASSRVGEQNGSKQQIDDQSKKLPRLRNKRNNKIRLASQREQPLLPEEKASSPKAEDSGGGLSERDLAHWRKHLDEQHAEMEDPHIFFAYADHPKQFDKYPVKEGKERLKTRAKGYERKSYLLYDLNGKVLRPGQLFEDSEDKACSVLLKRASKHIGNQESDFSTERDKREIKKPRTKINRSRQDD</sequence>
<dbReference type="STRING" id="1245745.A0A0A2V953"/>
<name>A0A0A2V953_BEABA</name>
<gene>
    <name evidence="2" type="ORF">BBAD15_g11921</name>
</gene>
<comment type="caution">
    <text evidence="2">The sequence shown here is derived from an EMBL/GenBank/DDBJ whole genome shotgun (WGS) entry which is preliminary data.</text>
</comment>
<feature type="compositionally biased region" description="Basic and acidic residues" evidence="1">
    <location>
        <begin position="946"/>
        <end position="964"/>
    </location>
</feature>
<organism evidence="2 3">
    <name type="scientific">Beauveria bassiana D1-5</name>
    <dbReference type="NCBI Taxonomy" id="1245745"/>
    <lineage>
        <taxon>Eukaryota</taxon>
        <taxon>Fungi</taxon>
        <taxon>Dikarya</taxon>
        <taxon>Ascomycota</taxon>
        <taxon>Pezizomycotina</taxon>
        <taxon>Sordariomycetes</taxon>
        <taxon>Hypocreomycetidae</taxon>
        <taxon>Hypocreales</taxon>
        <taxon>Cordycipitaceae</taxon>
        <taxon>Beauveria</taxon>
    </lineage>
</organism>
<reference evidence="2 3" key="1">
    <citation type="submission" date="2012-10" db="EMBL/GenBank/DDBJ databases">
        <title>Genome sequencing and analysis of entomopathogenic fungi Beauveria bassiana D1-5.</title>
        <authorList>
            <person name="Li Q."/>
            <person name="Wang L."/>
            <person name="Zhang Z."/>
            <person name="Wang Q."/>
            <person name="Ren J."/>
            <person name="Wang M."/>
            <person name="Xu W."/>
            <person name="Wang J."/>
            <person name="Lu Y."/>
            <person name="Du Q."/>
            <person name="Sun Z."/>
        </authorList>
    </citation>
    <scope>NUCLEOTIDE SEQUENCE [LARGE SCALE GENOMIC DNA]</scope>
    <source>
        <strain evidence="2 3">D1-5</strain>
    </source>
</reference>
<accession>A0A0A2V953</accession>
<feature type="region of interest" description="Disordered" evidence="1">
    <location>
        <begin position="946"/>
        <end position="1054"/>
    </location>
</feature>
<dbReference type="HOGENOM" id="CLU_273416_0_0_1"/>
<dbReference type="AlphaFoldDB" id="A0A0A2V953"/>
<feature type="compositionally biased region" description="Basic and acidic residues" evidence="1">
    <location>
        <begin position="974"/>
        <end position="989"/>
    </location>
</feature>
<evidence type="ECO:0000313" key="2">
    <source>
        <dbReference type="EMBL" id="KGQ02862.1"/>
    </source>
</evidence>
<dbReference type="PANTHER" id="PTHR45615:SF80">
    <property type="entry name" value="GRIP DOMAIN-CONTAINING PROTEIN"/>
    <property type="match status" value="1"/>
</dbReference>